<feature type="non-terminal residue" evidence="2">
    <location>
        <position position="198"/>
    </location>
</feature>
<organism evidence="2 3">
    <name type="scientific">Thelonectria olida</name>
    <dbReference type="NCBI Taxonomy" id="1576542"/>
    <lineage>
        <taxon>Eukaryota</taxon>
        <taxon>Fungi</taxon>
        <taxon>Dikarya</taxon>
        <taxon>Ascomycota</taxon>
        <taxon>Pezizomycotina</taxon>
        <taxon>Sordariomycetes</taxon>
        <taxon>Hypocreomycetidae</taxon>
        <taxon>Hypocreales</taxon>
        <taxon>Nectriaceae</taxon>
        <taxon>Thelonectria</taxon>
    </lineage>
</organism>
<evidence type="ECO:0000313" key="2">
    <source>
        <dbReference type="EMBL" id="KAH6867301.1"/>
    </source>
</evidence>
<dbReference type="Proteomes" id="UP000777438">
    <property type="component" value="Unassembled WGS sequence"/>
</dbReference>
<dbReference type="EMBL" id="JAGPYM010000111">
    <property type="protein sequence ID" value="KAH6867301.1"/>
    <property type="molecule type" value="Genomic_DNA"/>
</dbReference>
<comment type="caution">
    <text evidence="2">The sequence shown here is derived from an EMBL/GenBank/DDBJ whole genome shotgun (WGS) entry which is preliminary data.</text>
</comment>
<name>A0A9P9ADS1_9HYPO</name>
<accession>A0A9P9ADS1</accession>
<dbReference type="OrthoDB" id="5094451at2759"/>
<feature type="region of interest" description="Disordered" evidence="1">
    <location>
        <begin position="111"/>
        <end position="145"/>
    </location>
</feature>
<reference evidence="2 3" key="1">
    <citation type="journal article" date="2021" name="Nat. Commun.">
        <title>Genetic determinants of endophytism in the Arabidopsis root mycobiome.</title>
        <authorList>
            <person name="Mesny F."/>
            <person name="Miyauchi S."/>
            <person name="Thiergart T."/>
            <person name="Pickel B."/>
            <person name="Atanasova L."/>
            <person name="Karlsson M."/>
            <person name="Huettel B."/>
            <person name="Barry K.W."/>
            <person name="Haridas S."/>
            <person name="Chen C."/>
            <person name="Bauer D."/>
            <person name="Andreopoulos W."/>
            <person name="Pangilinan J."/>
            <person name="LaButti K."/>
            <person name="Riley R."/>
            <person name="Lipzen A."/>
            <person name="Clum A."/>
            <person name="Drula E."/>
            <person name="Henrissat B."/>
            <person name="Kohler A."/>
            <person name="Grigoriev I.V."/>
            <person name="Martin F.M."/>
            <person name="Hacquard S."/>
        </authorList>
    </citation>
    <scope>NUCLEOTIDE SEQUENCE [LARGE SCALE GENOMIC DNA]</scope>
    <source>
        <strain evidence="2 3">MPI-CAGE-CH-0241</strain>
    </source>
</reference>
<sequence>LLLSKPHLTPSFIISMAKGRFGDMVLHSGLTKDDAPLANAKPSKWHQHYTVTLPSSDGGGREELLQYKPTLLRDKFRFGMVVGDGADRRVETFEWKTRGFGGRKLVRVRNTNENPKKAAQEAPEKAVRNDPEKIETNDRDGEDDLARDGEEIVAVWADSKMNFSKVGEFEFRGAGATGQFGQVWALMAVMTCMCVWQK</sequence>
<evidence type="ECO:0000256" key="1">
    <source>
        <dbReference type="SAM" id="MobiDB-lite"/>
    </source>
</evidence>
<proteinExistence type="predicted"/>
<protein>
    <submittedName>
        <fullName evidence="2">Uncharacterized protein</fullName>
    </submittedName>
</protein>
<feature type="compositionally biased region" description="Basic and acidic residues" evidence="1">
    <location>
        <begin position="114"/>
        <end position="145"/>
    </location>
</feature>
<evidence type="ECO:0000313" key="3">
    <source>
        <dbReference type="Proteomes" id="UP000777438"/>
    </source>
</evidence>
<dbReference type="AlphaFoldDB" id="A0A9P9ADS1"/>
<keyword evidence="3" id="KW-1185">Reference proteome</keyword>
<gene>
    <name evidence="2" type="ORF">B0T10DRAFT_384366</name>
</gene>
<feature type="non-terminal residue" evidence="2">
    <location>
        <position position="1"/>
    </location>
</feature>